<sequence length="199" mass="22332">MPVRHVQVRRARTGDVSHIRRLVDTYTADRRVLSKSTVNLYEDVQEFWVAEAEMAHDDPGAPETVRPETGEGRTEHRVVGCGALHVLWEDLAEVRTVAVDPSLRGFGIGHRIVDALLDTARGLGVRRVFCLTFETVFFARHGFAPIQGTPVSARVYEELLRSYDEGVAEFLDLERVKPNTLGNTRMLVHLRDGVENTDG</sequence>
<feature type="domain" description="N-acetyltransferase" evidence="3">
    <location>
        <begin position="28"/>
        <end position="174"/>
    </location>
</feature>
<dbReference type="CDD" id="cd04301">
    <property type="entry name" value="NAT_SF"/>
    <property type="match status" value="1"/>
</dbReference>
<accession>A0ABU2M3L5</accession>
<dbReference type="Gene3D" id="3.40.630.30">
    <property type="match status" value="1"/>
</dbReference>
<dbReference type="GO" id="GO:0016746">
    <property type="term" value="F:acyltransferase activity"/>
    <property type="evidence" value="ECO:0007669"/>
    <property type="project" value="UniProtKB-KW"/>
</dbReference>
<dbReference type="PANTHER" id="PTHR43626">
    <property type="entry name" value="ACYL-COA N-ACYLTRANSFERASE"/>
    <property type="match status" value="1"/>
</dbReference>
<evidence type="ECO:0000313" key="4">
    <source>
        <dbReference type="EMBL" id="MDT0327189.1"/>
    </source>
</evidence>
<dbReference type="PROSITE" id="PS51186">
    <property type="entry name" value="GNAT"/>
    <property type="match status" value="1"/>
</dbReference>
<dbReference type="InterPro" id="IPR016181">
    <property type="entry name" value="Acyl_CoA_acyltransferase"/>
</dbReference>
<dbReference type="Pfam" id="PF00583">
    <property type="entry name" value="Acetyltransf_1"/>
    <property type="match status" value="1"/>
</dbReference>
<organism evidence="4 5">
    <name type="scientific">Nocardiopsis lambiniae</name>
    <dbReference type="NCBI Taxonomy" id="3075539"/>
    <lineage>
        <taxon>Bacteria</taxon>
        <taxon>Bacillati</taxon>
        <taxon>Actinomycetota</taxon>
        <taxon>Actinomycetes</taxon>
        <taxon>Streptosporangiales</taxon>
        <taxon>Nocardiopsidaceae</taxon>
        <taxon>Nocardiopsis</taxon>
    </lineage>
</organism>
<protein>
    <submittedName>
        <fullName evidence="4">Amino-acid N-acetyltransferase</fullName>
        <ecNumber evidence="4">2.3.1.1</ecNumber>
    </submittedName>
</protein>
<gene>
    <name evidence="4" type="ORF">RM479_02075</name>
</gene>
<reference evidence="5" key="1">
    <citation type="submission" date="2023-07" db="EMBL/GenBank/DDBJ databases">
        <title>30 novel species of actinomycetes from the DSMZ collection.</title>
        <authorList>
            <person name="Nouioui I."/>
        </authorList>
    </citation>
    <scope>NUCLEOTIDE SEQUENCE [LARGE SCALE GENOMIC DNA]</scope>
    <source>
        <strain evidence="5">DSM 44743</strain>
    </source>
</reference>
<evidence type="ECO:0000256" key="2">
    <source>
        <dbReference type="ARBA" id="ARBA00023315"/>
    </source>
</evidence>
<evidence type="ECO:0000256" key="1">
    <source>
        <dbReference type="ARBA" id="ARBA00022679"/>
    </source>
</evidence>
<dbReference type="EC" id="2.3.1.1" evidence="4"/>
<dbReference type="Proteomes" id="UP001183390">
    <property type="component" value="Unassembled WGS sequence"/>
</dbReference>
<evidence type="ECO:0000259" key="3">
    <source>
        <dbReference type="PROSITE" id="PS51186"/>
    </source>
</evidence>
<name>A0ABU2M3L5_9ACTN</name>
<comment type="caution">
    <text evidence="4">The sequence shown here is derived from an EMBL/GenBank/DDBJ whole genome shotgun (WGS) entry which is preliminary data.</text>
</comment>
<dbReference type="InterPro" id="IPR000182">
    <property type="entry name" value="GNAT_dom"/>
</dbReference>
<evidence type="ECO:0000313" key="5">
    <source>
        <dbReference type="Proteomes" id="UP001183390"/>
    </source>
</evidence>
<keyword evidence="5" id="KW-1185">Reference proteome</keyword>
<proteinExistence type="predicted"/>
<keyword evidence="1 4" id="KW-0808">Transferase</keyword>
<dbReference type="NCBIfam" id="NF005921">
    <property type="entry name" value="PRK07922.1"/>
    <property type="match status" value="1"/>
</dbReference>
<dbReference type="EMBL" id="JAVREP010000001">
    <property type="protein sequence ID" value="MDT0327189.1"/>
    <property type="molecule type" value="Genomic_DNA"/>
</dbReference>
<dbReference type="InterPro" id="IPR045039">
    <property type="entry name" value="NSI-like"/>
</dbReference>
<dbReference type="PANTHER" id="PTHR43626:SF4">
    <property type="entry name" value="GCN5-RELATED N-ACETYLTRANSFERASE 2, CHLOROPLASTIC"/>
    <property type="match status" value="1"/>
</dbReference>
<keyword evidence="2 4" id="KW-0012">Acyltransferase</keyword>
<dbReference type="SUPFAM" id="SSF55729">
    <property type="entry name" value="Acyl-CoA N-acyltransferases (Nat)"/>
    <property type="match status" value="1"/>
</dbReference>
<dbReference type="RefSeq" id="WP_311510002.1">
    <property type="nucleotide sequence ID" value="NZ_JAVREP010000001.1"/>
</dbReference>